<evidence type="ECO:0000259" key="4">
    <source>
        <dbReference type="Pfam" id="PF00588"/>
    </source>
</evidence>
<feature type="domain" description="tRNA/rRNA methyltransferase SpoU type" evidence="4">
    <location>
        <begin position="28"/>
        <end position="167"/>
    </location>
</feature>
<dbReference type="CDD" id="cd18103">
    <property type="entry name" value="SpoU-like_RlmB"/>
    <property type="match status" value="1"/>
</dbReference>
<dbReference type="GO" id="GO:0005829">
    <property type="term" value="C:cytosol"/>
    <property type="evidence" value="ECO:0007669"/>
    <property type="project" value="TreeGrafter"/>
</dbReference>
<feature type="compositionally biased region" description="Low complexity" evidence="3">
    <location>
        <begin position="223"/>
        <end position="234"/>
    </location>
</feature>
<dbReference type="InterPro" id="IPR001537">
    <property type="entry name" value="SpoU_MeTrfase"/>
</dbReference>
<feature type="non-terminal residue" evidence="5">
    <location>
        <position position="1"/>
    </location>
</feature>
<organism evidence="5">
    <name type="scientific">Drosophila rhopaloa</name>
    <name type="common">Fruit fly</name>
    <dbReference type="NCBI Taxonomy" id="1041015"/>
    <lineage>
        <taxon>Eukaryota</taxon>
        <taxon>Metazoa</taxon>
        <taxon>Ecdysozoa</taxon>
        <taxon>Arthropoda</taxon>
        <taxon>Hexapoda</taxon>
        <taxon>Insecta</taxon>
        <taxon>Pterygota</taxon>
        <taxon>Neoptera</taxon>
        <taxon>Endopterygota</taxon>
        <taxon>Diptera</taxon>
        <taxon>Brachycera</taxon>
        <taxon>Muscomorpha</taxon>
        <taxon>Ephydroidea</taxon>
        <taxon>Drosophilidae</taxon>
        <taxon>Drosophila</taxon>
        <taxon>Sophophora</taxon>
    </lineage>
</organism>
<keyword evidence="1" id="KW-0489">Methyltransferase</keyword>
<feature type="region of interest" description="Disordered" evidence="3">
    <location>
        <begin position="264"/>
        <end position="300"/>
    </location>
</feature>
<evidence type="ECO:0000256" key="2">
    <source>
        <dbReference type="ARBA" id="ARBA00022679"/>
    </source>
</evidence>
<dbReference type="GO" id="GO:0006396">
    <property type="term" value="P:RNA processing"/>
    <property type="evidence" value="ECO:0007669"/>
    <property type="project" value="InterPro"/>
</dbReference>
<dbReference type="AlphaFoldDB" id="A0A6P4FML2"/>
<name>A0A6P4FML2_DRORH</name>
<dbReference type="InterPro" id="IPR029028">
    <property type="entry name" value="Alpha/beta_knot_MTases"/>
</dbReference>
<dbReference type="GO" id="GO:0032259">
    <property type="term" value="P:methylation"/>
    <property type="evidence" value="ECO:0007669"/>
    <property type="project" value="UniProtKB-KW"/>
</dbReference>
<dbReference type="InterPro" id="IPR004441">
    <property type="entry name" value="rRNA_MeTrfase_TrmH"/>
</dbReference>
<dbReference type="GO" id="GO:0003723">
    <property type="term" value="F:RNA binding"/>
    <property type="evidence" value="ECO:0007669"/>
    <property type="project" value="InterPro"/>
</dbReference>
<reference evidence="5" key="1">
    <citation type="submission" date="2025-08" db="UniProtKB">
        <authorList>
            <consortium name="RefSeq"/>
        </authorList>
    </citation>
    <scope>IDENTIFICATION</scope>
</reference>
<dbReference type="Pfam" id="PF00588">
    <property type="entry name" value="SpoU_methylase"/>
    <property type="match status" value="1"/>
</dbReference>
<dbReference type="RefSeq" id="XP_016988723.1">
    <property type="nucleotide sequence ID" value="XM_017133234.1"/>
</dbReference>
<feature type="compositionally biased region" description="Basic and acidic residues" evidence="3">
    <location>
        <begin position="278"/>
        <end position="300"/>
    </location>
</feature>
<feature type="non-terminal residue" evidence="5">
    <location>
        <position position="300"/>
    </location>
</feature>
<evidence type="ECO:0000256" key="1">
    <source>
        <dbReference type="ARBA" id="ARBA00022603"/>
    </source>
</evidence>
<dbReference type="PANTHER" id="PTHR46429">
    <property type="entry name" value="23S RRNA (GUANOSINE-2'-O-)-METHYLTRANSFERASE RLMB"/>
    <property type="match status" value="1"/>
</dbReference>
<dbReference type="InterPro" id="IPR029026">
    <property type="entry name" value="tRNA_m1G_MTases_N"/>
</dbReference>
<protein>
    <submittedName>
        <fullName evidence="5">23S rRNA (Guanosine-2'-O-)-methyltransferase RlmB-like</fullName>
    </submittedName>
</protein>
<evidence type="ECO:0000256" key="3">
    <source>
        <dbReference type="SAM" id="MobiDB-lite"/>
    </source>
</evidence>
<feature type="region of interest" description="Disordered" evidence="3">
    <location>
        <begin position="223"/>
        <end position="247"/>
    </location>
</feature>
<proteinExistence type="predicted"/>
<sequence length="300" mass="32640">AVHQGVAVLVEPLEAVAIEDALERPGPVLVLDQVTDPRNVGAILRSAAAFGASCVVMQDRNAPEEGAALAKAASGALEVVPLVRVVNLARCLETLKQNDCWVVGLDAGGGRLEGSSLQGRRAALVLGSEGDGLRRLTRENCDEIAGLHMPGTMESLNVSVAAAIGLYELADQRHYIDHQHHRQRKADKADHPATLAAEQFSLLDFSQIGRHGHHDIHHCQGVVSQQTTEQQEQVSQRETERNPRGPVSIEADAICILLLQQHANSAGNEPKPQRQRSHRVEHPAQMHEGRHERHRQQDDG</sequence>
<keyword evidence="2" id="KW-0808">Transferase</keyword>
<dbReference type="GO" id="GO:0008173">
    <property type="term" value="F:RNA methyltransferase activity"/>
    <property type="evidence" value="ECO:0007669"/>
    <property type="project" value="InterPro"/>
</dbReference>
<dbReference type="SUPFAM" id="SSF75217">
    <property type="entry name" value="alpha/beta knot"/>
    <property type="match status" value="1"/>
</dbReference>
<evidence type="ECO:0000313" key="5">
    <source>
        <dbReference type="RefSeq" id="XP_016988723.1"/>
    </source>
</evidence>
<accession>A0A6P4FML2</accession>
<dbReference type="Gene3D" id="3.40.1280.10">
    <property type="match status" value="1"/>
</dbReference>
<dbReference type="PANTHER" id="PTHR46429:SF1">
    <property type="entry name" value="23S RRNA (GUANOSINE-2'-O-)-METHYLTRANSFERASE RLMB"/>
    <property type="match status" value="1"/>
</dbReference>
<gene>
    <name evidence="5" type="primary">LOC108051220</name>
</gene>